<protein>
    <recommendedName>
        <fullName evidence="3">Methyltransferase type 11 domain-containing protein</fullName>
    </recommendedName>
</protein>
<evidence type="ECO:0000313" key="1">
    <source>
        <dbReference type="EMBL" id="CDX57748.1"/>
    </source>
</evidence>
<dbReference type="Gene3D" id="3.40.50.150">
    <property type="entry name" value="Vaccinia Virus protein VP39"/>
    <property type="match status" value="1"/>
</dbReference>
<reference evidence="2" key="1">
    <citation type="submission" date="2014-08" db="EMBL/GenBank/DDBJ databases">
        <authorList>
            <person name="Edwards T."/>
        </authorList>
    </citation>
    <scope>NUCLEOTIDE SEQUENCE [LARGE SCALE GENOMIC DNA]</scope>
</reference>
<gene>
    <name evidence="1" type="ORF">MPL1032_220153</name>
</gene>
<dbReference type="EMBL" id="CCND01000015">
    <property type="protein sequence ID" value="CDX57748.1"/>
    <property type="molecule type" value="Genomic_DNA"/>
</dbReference>
<proteinExistence type="predicted"/>
<evidence type="ECO:0000313" key="2">
    <source>
        <dbReference type="Proteomes" id="UP000182888"/>
    </source>
</evidence>
<name>A0A0K2VZ62_MESPL</name>
<sequence>MVDAEQPLPFCAEAFDLALIIHYVSDSIIEAICPLVRPGGFLIYESFGAHGNNWTGLPLSGQTAKRLSGFELLELRERDVRGTTERKVTVKMLAQKFCH</sequence>
<dbReference type="InterPro" id="IPR029063">
    <property type="entry name" value="SAM-dependent_MTases_sf"/>
</dbReference>
<dbReference type="Proteomes" id="UP000182888">
    <property type="component" value="Unassembled WGS sequence"/>
</dbReference>
<evidence type="ECO:0008006" key="3">
    <source>
        <dbReference type="Google" id="ProtNLM"/>
    </source>
</evidence>
<organism evidence="1 2">
    <name type="scientific">Mesorhizobium plurifarium</name>
    <dbReference type="NCBI Taxonomy" id="69974"/>
    <lineage>
        <taxon>Bacteria</taxon>
        <taxon>Pseudomonadati</taxon>
        <taxon>Pseudomonadota</taxon>
        <taxon>Alphaproteobacteria</taxon>
        <taxon>Hyphomicrobiales</taxon>
        <taxon>Phyllobacteriaceae</taxon>
        <taxon>Mesorhizobium</taxon>
    </lineage>
</organism>
<dbReference type="SUPFAM" id="SSF53335">
    <property type="entry name" value="S-adenosyl-L-methionine-dependent methyltransferases"/>
    <property type="match status" value="1"/>
</dbReference>
<dbReference type="AlphaFoldDB" id="A0A0K2VZ62"/>
<accession>A0A0K2VZ62</accession>